<dbReference type="AlphaFoldDB" id="A0AA40D6S2"/>
<evidence type="ECO:0000256" key="1">
    <source>
        <dbReference type="SAM" id="MobiDB-lite"/>
    </source>
</evidence>
<keyword evidence="3" id="KW-1185">Reference proteome</keyword>
<feature type="compositionally biased region" description="Low complexity" evidence="1">
    <location>
        <begin position="154"/>
        <end position="169"/>
    </location>
</feature>
<feature type="compositionally biased region" description="Polar residues" evidence="1">
    <location>
        <begin position="140"/>
        <end position="153"/>
    </location>
</feature>
<reference evidence="2" key="1">
    <citation type="submission" date="2023-06" db="EMBL/GenBank/DDBJ databases">
        <title>Multi-omics analyses reveal the molecular pathogenesis toolkit of Lasiodiplodia hormozganensis, a cross-kingdom pathogen.</title>
        <authorList>
            <person name="Felix C."/>
            <person name="Meneses R."/>
            <person name="Goncalves M.F.M."/>
            <person name="Tilleman L."/>
            <person name="Duarte A.S."/>
            <person name="Jorrin-Novo J.V."/>
            <person name="Van De Peer Y."/>
            <person name="Deforce D."/>
            <person name="Van Nieuwerburgh F."/>
            <person name="Esteves A.C."/>
            <person name="Alves A."/>
        </authorList>
    </citation>
    <scope>NUCLEOTIDE SEQUENCE</scope>
    <source>
        <strain evidence="2">CBS 339.90</strain>
    </source>
</reference>
<name>A0AA40D6S2_9PEZI</name>
<feature type="region of interest" description="Disordered" evidence="1">
    <location>
        <begin position="1"/>
        <end position="126"/>
    </location>
</feature>
<organism evidence="2 3">
    <name type="scientific">Lasiodiplodia hormozganensis</name>
    <dbReference type="NCBI Taxonomy" id="869390"/>
    <lineage>
        <taxon>Eukaryota</taxon>
        <taxon>Fungi</taxon>
        <taxon>Dikarya</taxon>
        <taxon>Ascomycota</taxon>
        <taxon>Pezizomycotina</taxon>
        <taxon>Dothideomycetes</taxon>
        <taxon>Dothideomycetes incertae sedis</taxon>
        <taxon>Botryosphaeriales</taxon>
        <taxon>Botryosphaeriaceae</taxon>
        <taxon>Lasiodiplodia</taxon>
    </lineage>
</organism>
<gene>
    <name evidence="2" type="primary">AGA1</name>
    <name evidence="2" type="ORF">DIS24_g1947</name>
</gene>
<dbReference type="Proteomes" id="UP001175001">
    <property type="component" value="Unassembled WGS sequence"/>
</dbReference>
<accession>A0AA40D6S2</accession>
<protein>
    <submittedName>
        <fullName evidence="2">A-agglutinin anchorage subunit</fullName>
    </submittedName>
</protein>
<comment type="caution">
    <text evidence="2">The sequence shown here is derived from an EMBL/GenBank/DDBJ whole genome shotgun (WGS) entry which is preliminary data.</text>
</comment>
<feature type="compositionally biased region" description="Polar residues" evidence="1">
    <location>
        <begin position="72"/>
        <end position="126"/>
    </location>
</feature>
<evidence type="ECO:0000313" key="2">
    <source>
        <dbReference type="EMBL" id="KAK0662269.1"/>
    </source>
</evidence>
<proteinExistence type="predicted"/>
<feature type="region of interest" description="Disordered" evidence="1">
    <location>
        <begin position="140"/>
        <end position="183"/>
    </location>
</feature>
<dbReference type="EMBL" id="JAUJDW010000006">
    <property type="protein sequence ID" value="KAK0662269.1"/>
    <property type="molecule type" value="Genomic_DNA"/>
</dbReference>
<sequence>MSPFFVVEPNNSQDHRRSGSSYAIKDASMALQSDLKKHAEQQPADVAKQKPYSLSMPPATPPRADSPARKQQFASPSGSATTVNTSPASTSSGPSLASTGPSSVATSPVTQCSAFNPDSRQSSGRKCSFSTLQIVSTPSVKFASKSPTQSLDYSSPSTSASSSAASSPSIRPGIRRGSPDSNFHLNSTTLGSLLPTRNTYTPSYISISPASFLKPPPLDPDVLTTFGPYKSPHTLSELHSLAWSNQPFPIEPCLQCRHKNLPCPLTLTSPANAHLGPLLLNGNNDMVKPTAAPRPLAANPRFPACLRCIRAGEADCCIVQRRATLAEKATIRPQIKTYAEAALLDTAVVVLPTDRDVADPALFAAKMRRRDELLHQAELRESRTAFAPRKVTTMHDVISSDEEKIVLRQDRIRSEQERDRILLSGTGREEVLSPTESWGEKWVGRREWNKQDFAADAKEIPDDTLKLVKTEIAIRRGCAGLGEV</sequence>
<evidence type="ECO:0000313" key="3">
    <source>
        <dbReference type="Proteomes" id="UP001175001"/>
    </source>
</evidence>